<name>A0A941F013_9ACTN</name>
<dbReference type="GO" id="GO:0004497">
    <property type="term" value="F:monooxygenase activity"/>
    <property type="evidence" value="ECO:0007669"/>
    <property type="project" value="UniProtKB-KW"/>
</dbReference>
<keyword evidence="3" id="KW-1185">Reference proteome</keyword>
<dbReference type="Pfam" id="PF03992">
    <property type="entry name" value="ABM"/>
    <property type="match status" value="1"/>
</dbReference>
<proteinExistence type="predicted"/>
<evidence type="ECO:0000313" key="2">
    <source>
        <dbReference type="EMBL" id="MBR7838644.1"/>
    </source>
</evidence>
<gene>
    <name evidence="2" type="ORF">KDL01_35580</name>
</gene>
<reference evidence="2" key="1">
    <citation type="submission" date="2021-04" db="EMBL/GenBank/DDBJ databases">
        <title>Genome based classification of Actinospica acidithermotolerans sp. nov., an actinobacterium isolated from an Indonesian hot spring.</title>
        <authorList>
            <person name="Kusuma A.B."/>
            <person name="Putra K.E."/>
            <person name="Nafisah S."/>
            <person name="Loh J."/>
            <person name="Nouioui I."/>
            <person name="Goodfellow M."/>
        </authorList>
    </citation>
    <scope>NUCLEOTIDE SEQUENCE</scope>
    <source>
        <strain evidence="2">CSCA 57</strain>
    </source>
</reference>
<comment type="caution">
    <text evidence="2">The sequence shown here is derived from an EMBL/GenBank/DDBJ whole genome shotgun (WGS) entry which is preliminary data.</text>
</comment>
<keyword evidence="2" id="KW-0503">Monooxygenase</keyword>
<dbReference type="AlphaFoldDB" id="A0A941F013"/>
<dbReference type="PROSITE" id="PS51725">
    <property type="entry name" value="ABM"/>
    <property type="match status" value="1"/>
</dbReference>
<keyword evidence="2" id="KW-0560">Oxidoreductase</keyword>
<evidence type="ECO:0000259" key="1">
    <source>
        <dbReference type="PROSITE" id="PS51725"/>
    </source>
</evidence>
<protein>
    <submittedName>
        <fullName evidence="2">Antibiotic biosynthesis monooxygenase</fullName>
    </submittedName>
</protein>
<organism evidence="2 3">
    <name type="scientific">Actinospica durhamensis</name>
    <dbReference type="NCBI Taxonomy" id="1508375"/>
    <lineage>
        <taxon>Bacteria</taxon>
        <taxon>Bacillati</taxon>
        <taxon>Actinomycetota</taxon>
        <taxon>Actinomycetes</taxon>
        <taxon>Catenulisporales</taxon>
        <taxon>Actinospicaceae</taxon>
        <taxon>Actinospica</taxon>
    </lineage>
</organism>
<dbReference type="Proteomes" id="UP000675781">
    <property type="component" value="Unassembled WGS sequence"/>
</dbReference>
<dbReference type="RefSeq" id="WP_212533097.1">
    <property type="nucleotide sequence ID" value="NZ_JAGSOG010000312.1"/>
</dbReference>
<dbReference type="EMBL" id="JAGSOG010000312">
    <property type="protein sequence ID" value="MBR7838644.1"/>
    <property type="molecule type" value="Genomic_DNA"/>
</dbReference>
<dbReference type="SUPFAM" id="SSF54909">
    <property type="entry name" value="Dimeric alpha+beta barrel"/>
    <property type="match status" value="1"/>
</dbReference>
<sequence>MIVEHAEFSIAEADSEKFEAAYAQARELLAQTEGFVWARMHRGLERPGSYLLLVGWESLEAHTVNFRESDRFPQWRALIGPYFAADPKVEHYREV</sequence>
<dbReference type="InterPro" id="IPR007138">
    <property type="entry name" value="ABM_dom"/>
</dbReference>
<evidence type="ECO:0000313" key="3">
    <source>
        <dbReference type="Proteomes" id="UP000675781"/>
    </source>
</evidence>
<accession>A0A941F013</accession>
<feature type="domain" description="ABM" evidence="1">
    <location>
        <begin position="2"/>
        <end position="95"/>
    </location>
</feature>
<dbReference type="Gene3D" id="3.30.70.100">
    <property type="match status" value="1"/>
</dbReference>
<dbReference type="InterPro" id="IPR011008">
    <property type="entry name" value="Dimeric_a/b-barrel"/>
</dbReference>